<protein>
    <submittedName>
        <fullName evidence="2">Uncharacterized protein</fullName>
    </submittedName>
</protein>
<proteinExistence type="predicted"/>
<dbReference type="EMBL" id="GGEC01071592">
    <property type="protein sequence ID" value="MBX52076.1"/>
    <property type="molecule type" value="Transcribed_RNA"/>
</dbReference>
<reference evidence="2" key="1">
    <citation type="submission" date="2018-02" db="EMBL/GenBank/DDBJ databases">
        <title>Rhizophora mucronata_Transcriptome.</title>
        <authorList>
            <person name="Meera S.P."/>
            <person name="Sreeshan A."/>
            <person name="Augustine A."/>
        </authorList>
    </citation>
    <scope>NUCLEOTIDE SEQUENCE</scope>
    <source>
        <tissue evidence="2">Leaf</tissue>
    </source>
</reference>
<name>A0A2P2PBG5_RHIMU</name>
<keyword evidence="1" id="KW-1133">Transmembrane helix</keyword>
<feature type="transmembrane region" description="Helical" evidence="1">
    <location>
        <begin position="6"/>
        <end position="21"/>
    </location>
</feature>
<organism evidence="2">
    <name type="scientific">Rhizophora mucronata</name>
    <name type="common">Asiatic mangrove</name>
    <dbReference type="NCBI Taxonomy" id="61149"/>
    <lineage>
        <taxon>Eukaryota</taxon>
        <taxon>Viridiplantae</taxon>
        <taxon>Streptophyta</taxon>
        <taxon>Embryophyta</taxon>
        <taxon>Tracheophyta</taxon>
        <taxon>Spermatophyta</taxon>
        <taxon>Magnoliopsida</taxon>
        <taxon>eudicotyledons</taxon>
        <taxon>Gunneridae</taxon>
        <taxon>Pentapetalae</taxon>
        <taxon>rosids</taxon>
        <taxon>fabids</taxon>
        <taxon>Malpighiales</taxon>
        <taxon>Rhizophoraceae</taxon>
        <taxon>Rhizophora</taxon>
    </lineage>
</organism>
<evidence type="ECO:0000256" key="1">
    <source>
        <dbReference type="SAM" id="Phobius"/>
    </source>
</evidence>
<accession>A0A2P2PBG5</accession>
<dbReference type="AlphaFoldDB" id="A0A2P2PBG5"/>
<evidence type="ECO:0000313" key="2">
    <source>
        <dbReference type="EMBL" id="MBX52076.1"/>
    </source>
</evidence>
<sequence length="53" mass="5834">MLGEFLVLALIFSWCVVLAPYQSLVKIESLGEYLALALKFFLVGCYGPSSVFS</sequence>
<keyword evidence="1" id="KW-0472">Membrane</keyword>
<feature type="transmembrane region" description="Helical" evidence="1">
    <location>
        <begin position="33"/>
        <end position="52"/>
    </location>
</feature>
<keyword evidence="1" id="KW-0812">Transmembrane</keyword>